<dbReference type="GeneID" id="94424804"/>
<accession>A0A2C6LCV9</accession>
<feature type="compositionally biased region" description="Polar residues" evidence="1">
    <location>
        <begin position="1650"/>
        <end position="1666"/>
    </location>
</feature>
<sequence>MPSATLDAIVRSLALERPLRSLSQCARYRLRVSFSCLQKVHVRQSICALNCQIWVPISCSYRTRSFPSAYIQPSSVSPYQHERSTTNKQMLSPYRCRLPRVGEGVVQYPSASKPPSCHGLTANKSLYRFSPRRIDCLHTSCLPPRPLSSSLCLSLRRCSAYCVCHRPHFPFVTNCHSSFRCLSHAPFASFSSANKSRERVDEEDSDYEGESSSAGIGNKFARKFTRKRKDAKPEEYSQPPYLERFQRVDLDKDAWQAEVKRKQTHDELGWHIHAYTNRSSTSVHFHRQTFAPPSLEERKTSPSSASRISPEYVTGVGSRKNSVPAADGPLSAKQAEATTEEKHTITQHRSATEANRPASRGRQTTRRSRRRLIRDDADLRRDADEGKRFQLPSRRDQGVATDEVASRGRRCEEVKTDISEDDNEKKIRFDLKSIPPPPVTYFDHLTKFDGDGVALPAQQPEPLTTALRQFPCVPPPPPLSRFFTHGKEDWRYQWTREDDADAEWRDQQSGRGYACSSLRAHQGRRDTPNILSSFCGDLSGSSDETGPGNILSLHDVEDEDTWSTSSSSLRGKQFKVFIPSIQQWKPIAILNTHQLLFALQYPELSLHPNKYMRNHRHQTDISFEKTSGKTLDESHPASAASPFFSIPCLLSSSASSCILPFHSVLPYWNQLTSRLKRISFSFDGPSLLKVIDILTSHVMAIHVNTIASQNLFTHRLMMSSSTYTVGRRERGLPRQLSDGSPSFSSGTKEGLEITISTGSNREQESHGEKGEDLEKLNSHLSWLNRCHLTLTQQPLWERLGDNLLPHMPFLSLSDLARLARTFSLLGPRISGVLTVLMMHAVDHLQSLGQPNLQSLYTFTPATITGPPSSSSAPQRKSPDAVPSKPSPASLVAEIQPYLRTLLDACMYSIYTSSTAETTCEVEGGEYSCDDIEEDLDSATRRRMRKKVSSILGGRIDEDQLSGDFDSGDPTKIFLGTLARQLVQAISEDHPKFHQEILHLPHSDRVLFLVHASSFHSSRDDQLRNHPQSGFLRDLFRSVVSDLCSSLATAGTGGVLQSLVLLRVSLYPLCFRGHGGLLVPLHLHLLSPSTISSIPLSVLPLPPVSSLLFPSSLPLLPPSSLLQSSLGKDQQSCKAKEVELFTQATKATTKAEGETREESLPSASVFSSNPRHCHSPDLSRSPLNFTYYGSLSTSHYREETSACDPFTYSGEFSSLLETLRKQLILLPSSSFTPLLQSLSSGSTLTGWRTGSEGYPERHSKGMFHDRSYTGEYLDSVLSLVKSLAMHSSSSTTSCSSLLRWHLSLPGPRLPSVSTVPQSSTYPPETVGEIPGGGSVRGGAGIYEDYASLELGNYSYLKKHRSSLSRVSSSTGLSSCTSPSSSSDSHTSPVPSEFRHISIPASLVLSLQRCMGSRLRLLYGYFHHITQDSSTCEKIGMKEVSKDDGDKKGCFLNETDGVQHWEPSTHQDGNSMVRHLPGSLCSSLSTASAFPRLLSIFSTCLITQFPSSLPCDQIIHILHAQASAVHFAGAFQDTGSEHSWTFRNGEDDRRSLSHGPSLTDSNPLSRSNIEAGMAEARGHDSSVLLGSESDRNDKPREEWAKEMYDCLDVQLFAASFLLRQLSDRFVVALPSNGRKSAGRRLAQGIARDSLHSHGTQASLSPASRMSTSSDKRGEMEVQGENGDVQPSQSGDWNSSIDEIPDPSSAESATHGTVFRSAEVGVTGSIASSENTIHHSSDGDNGLSSRRDASAREALADAALEALVRHGLATILASVNRVTEVLRELSSLKERKTDCTSLLRRGCRRKDSWMLRRPAGLEFTKKALECLTQMRVFLVSKSSELADRSPDTSVLQRFSIAHQAAWLRALTNMLDGIDQQDRASLIGFQNHLEFSSQRDGTAPGSEGDGLKEHQHCLPVKETSSLDGAPLNLGRLKEQVFEEATNVLCLIAENLEARWRLLSDDDIFAEEEHGDNASLLLFEAMAHFAHCLVGALAPCAMSVIKRDADGGPRASLADAGRKGEIRITRDSQKLDGNGEELYVSDVNGPVLRARTFSEMKREDSREIYGQLRLPGSTDLISKALAIVVRDIEVMLSHTDSGAAATYVDRVSIGLHYLLTAQARLRQQARAGILESECVEEMKEGRENQGSATELVASSSAASRDDRGESPVTTEGRQDDSVAIGGAGGRDEAQGGGGMRQLHGDQILLGTVIRRASLDELCDRVIAALSPRENRKHLHVPIQDQGLLSPEVRGRLLDDIRSHWSGPTG</sequence>
<feature type="compositionally biased region" description="Polar residues" evidence="1">
    <location>
        <begin position="1310"/>
        <end position="1321"/>
    </location>
</feature>
<keyword evidence="3" id="KW-1185">Reference proteome</keyword>
<feature type="compositionally biased region" description="Polar residues" evidence="1">
    <location>
        <begin position="1682"/>
        <end position="1694"/>
    </location>
</feature>
<feature type="region of interest" description="Disordered" evidence="1">
    <location>
        <begin position="729"/>
        <end position="748"/>
    </location>
</feature>
<protein>
    <submittedName>
        <fullName evidence="2">Uncharacterized protein</fullName>
    </submittedName>
</protein>
<name>A0A2C6LCV9_9APIC</name>
<feature type="compositionally biased region" description="Basic and acidic residues" evidence="1">
    <location>
        <begin position="373"/>
        <end position="397"/>
    </location>
</feature>
<feature type="region of interest" description="Disordered" evidence="1">
    <location>
        <begin position="2135"/>
        <end position="2190"/>
    </location>
</feature>
<feature type="region of interest" description="Disordered" evidence="1">
    <location>
        <begin position="1309"/>
        <end position="1331"/>
    </location>
</feature>
<feature type="compositionally biased region" description="Polar residues" evidence="1">
    <location>
        <begin position="1552"/>
        <end position="1563"/>
    </location>
</feature>
<feature type="region of interest" description="Disordered" evidence="1">
    <location>
        <begin position="1366"/>
        <end position="1389"/>
    </location>
</feature>
<feature type="region of interest" description="Disordered" evidence="1">
    <location>
        <begin position="1648"/>
        <end position="1706"/>
    </location>
</feature>
<evidence type="ECO:0000313" key="3">
    <source>
        <dbReference type="Proteomes" id="UP000221165"/>
    </source>
</evidence>
<organism evidence="2 3">
    <name type="scientific">Cystoisospora suis</name>
    <dbReference type="NCBI Taxonomy" id="483139"/>
    <lineage>
        <taxon>Eukaryota</taxon>
        <taxon>Sar</taxon>
        <taxon>Alveolata</taxon>
        <taxon>Apicomplexa</taxon>
        <taxon>Conoidasida</taxon>
        <taxon>Coccidia</taxon>
        <taxon>Eucoccidiorida</taxon>
        <taxon>Eimeriorina</taxon>
        <taxon>Sarcocystidae</taxon>
        <taxon>Cystoisospora</taxon>
    </lineage>
</organism>
<feature type="region of interest" description="Disordered" evidence="1">
    <location>
        <begin position="290"/>
        <end position="408"/>
    </location>
</feature>
<feature type="region of interest" description="Disordered" evidence="1">
    <location>
        <begin position="1537"/>
        <end position="1563"/>
    </location>
</feature>
<proteinExistence type="predicted"/>
<feature type="region of interest" description="Disordered" evidence="1">
    <location>
        <begin position="1146"/>
        <end position="1174"/>
    </location>
</feature>
<feature type="compositionally biased region" description="Polar residues" evidence="1">
    <location>
        <begin position="737"/>
        <end position="747"/>
    </location>
</feature>
<dbReference type="EMBL" id="MIGC01000552">
    <property type="protein sequence ID" value="PHJ24753.1"/>
    <property type="molecule type" value="Genomic_DNA"/>
</dbReference>
<dbReference type="Proteomes" id="UP000221165">
    <property type="component" value="Unassembled WGS sequence"/>
</dbReference>
<reference evidence="2 3" key="1">
    <citation type="journal article" date="2017" name="Int. J. Parasitol.">
        <title>The genome of the protozoan parasite Cystoisospora suis and a reverse vaccinology approach to identify vaccine candidates.</title>
        <authorList>
            <person name="Palmieri N."/>
            <person name="Shrestha A."/>
            <person name="Ruttkowski B."/>
            <person name="Beck T."/>
            <person name="Vogl C."/>
            <person name="Tomley F."/>
            <person name="Blake D.P."/>
            <person name="Joachim A."/>
        </authorList>
    </citation>
    <scope>NUCLEOTIDE SEQUENCE [LARGE SCALE GENOMIC DNA]</scope>
    <source>
        <strain evidence="2 3">Wien I</strain>
    </source>
</reference>
<evidence type="ECO:0000313" key="2">
    <source>
        <dbReference type="EMBL" id="PHJ24753.1"/>
    </source>
</evidence>
<feature type="region of interest" description="Disordered" evidence="1">
    <location>
        <begin position="863"/>
        <end position="887"/>
    </location>
</feature>
<feature type="compositionally biased region" description="Basic residues" evidence="1">
    <location>
        <begin position="363"/>
        <end position="372"/>
    </location>
</feature>
<feature type="compositionally biased region" description="Polar residues" evidence="1">
    <location>
        <begin position="1160"/>
        <end position="1169"/>
    </location>
</feature>
<feature type="compositionally biased region" description="Polar residues" evidence="1">
    <location>
        <begin position="863"/>
        <end position="874"/>
    </location>
</feature>
<comment type="caution">
    <text evidence="2">The sequence shown here is derived from an EMBL/GenBank/DDBJ whole genome shotgun (WGS) entry which is preliminary data.</text>
</comment>
<dbReference type="OrthoDB" id="331943at2759"/>
<dbReference type="VEuPathDB" id="ToxoDB:CSUI_001387"/>
<dbReference type="RefSeq" id="XP_067926425.1">
    <property type="nucleotide sequence ID" value="XM_068061593.1"/>
</dbReference>
<feature type="compositionally biased region" description="Basic and acidic residues" evidence="1">
    <location>
        <begin position="1148"/>
        <end position="1158"/>
    </location>
</feature>
<evidence type="ECO:0000256" key="1">
    <source>
        <dbReference type="SAM" id="MobiDB-lite"/>
    </source>
</evidence>
<gene>
    <name evidence="2" type="ORF">CSUI_001387</name>
</gene>
<feature type="region of interest" description="Disordered" evidence="1">
    <location>
        <begin position="1723"/>
        <end position="1745"/>
    </location>
</feature>